<evidence type="ECO:0000313" key="4">
    <source>
        <dbReference type="Proteomes" id="UP001231189"/>
    </source>
</evidence>
<dbReference type="AlphaFoldDB" id="A0AAD8U0G1"/>
<dbReference type="InterPro" id="IPR000717">
    <property type="entry name" value="PCI_dom"/>
</dbReference>
<dbReference type="SUPFAM" id="SSF46785">
    <property type="entry name" value="Winged helix' DNA-binding domain"/>
    <property type="match status" value="1"/>
</dbReference>
<dbReference type="InterPro" id="IPR019585">
    <property type="entry name" value="Rpn7/CSN1"/>
</dbReference>
<keyword evidence="4" id="KW-1185">Reference proteome</keyword>
<dbReference type="InterPro" id="IPR029044">
    <property type="entry name" value="Nucleotide-diphossugar_trans"/>
</dbReference>
<proteinExistence type="predicted"/>
<dbReference type="PROSITE" id="PS50250">
    <property type="entry name" value="PCI"/>
    <property type="match status" value="1"/>
</dbReference>
<dbReference type="SUPFAM" id="SSF53448">
    <property type="entry name" value="Nucleotide-diphospho-sugar transferases"/>
    <property type="match status" value="1"/>
</dbReference>
<dbReference type="InterPro" id="IPR036390">
    <property type="entry name" value="WH_DNA-bd_sf"/>
</dbReference>
<dbReference type="Gene3D" id="1.25.40.570">
    <property type="match status" value="1"/>
</dbReference>
<feature type="region of interest" description="Disordered" evidence="1">
    <location>
        <begin position="1"/>
        <end position="23"/>
    </location>
</feature>
<dbReference type="Pfam" id="PF25557">
    <property type="entry name" value="GAUT_1"/>
    <property type="match status" value="1"/>
</dbReference>
<dbReference type="Pfam" id="PF21151">
    <property type="entry name" value="CSN1_C"/>
    <property type="match status" value="1"/>
</dbReference>
<dbReference type="SMART" id="SM00088">
    <property type="entry name" value="PINT"/>
    <property type="match status" value="1"/>
</dbReference>
<dbReference type="GO" id="GO:0008180">
    <property type="term" value="C:COP9 signalosome"/>
    <property type="evidence" value="ECO:0007669"/>
    <property type="project" value="TreeGrafter"/>
</dbReference>
<evidence type="ECO:0000313" key="3">
    <source>
        <dbReference type="EMBL" id="KAK1695443.1"/>
    </source>
</evidence>
<dbReference type="EMBL" id="JAUUTY010000001">
    <property type="protein sequence ID" value="KAK1695443.1"/>
    <property type="molecule type" value="Genomic_DNA"/>
</dbReference>
<comment type="caution">
    <text evidence="3">The sequence shown here is derived from an EMBL/GenBank/DDBJ whole genome shotgun (WGS) entry which is preliminary data.</text>
</comment>
<dbReference type="PANTHER" id="PTHR14145">
    <property type="entry name" value="26S PROTESOME SUBUNIT 6"/>
    <property type="match status" value="1"/>
</dbReference>
<dbReference type="PANTHER" id="PTHR14145:SF4">
    <property type="entry name" value="PCI DOMAIN-CONTAINING PROTEIN"/>
    <property type="match status" value="1"/>
</dbReference>
<dbReference type="InterPro" id="IPR048624">
    <property type="entry name" value="CSN1_C"/>
</dbReference>
<protein>
    <recommendedName>
        <fullName evidence="2">PCI domain-containing protein</fullName>
    </recommendedName>
</protein>
<sequence>MDIDDELPTAPAPAAGGGEPSQALLSGDQFDVEVYAAQYTGRTRVARLLFIAGNCDSEQMRLDALRLAYEGSLKGEDTALHRDVVATIAGRLGPRYAVDQAWSDAVERRSLVRKDKLDSELSGYKANMVKESIRMGYNDIGDFHYAHGHLSEALKSYIRTRDYCTTSKHVVQMCLNVILVSVELGQFMHVSNYVSKAEQTPDDLDPVILAKLRAAAGLAYLETNKYKLAARKFIETGLELRNNYSEVISPQDVAVYGALCALASFDRSELKSKVIDNYNFRNFLELVPEVRELVNDFYASRYGSCLGYLEKLKSNLLLDIHLHEHLEVLYKDIRHKAIIQYTFPFISVDLNTMAVAFKTTVSLLEKELAALITDNKIQARIDSHNKILYANHADQRNGTFQRALQTGNEFERDVKFMLLRANLLKHEYNQKATEKRNKGPETEEVSPEKVNFTEELLSSTSFARQLADQMTLAKAYVILAKEHGNLQLAWELSSQIRNCQRLLSEGAVSGRAITQEEAHPIITRLARLIYKSQDSHYDISTTIVTLKSHALALEERAKAAVVQTAEFGQIAAESLPKNLHCLTVKLTEEWLQNPELRSRSEEHRNSTRLVDNNLYHFSIFSDDVLATSVVVNSTVSNANHPQQLVFHVVTDRINFGAMSTWFLVNDFKGCTVEVRCIDEFSWLNATSSPLVRRLSEMETKGYYNSGGSKTPEREINSTIQSLLLC</sequence>
<reference evidence="3" key="1">
    <citation type="submission" date="2023-07" db="EMBL/GenBank/DDBJ databases">
        <title>A chromosome-level genome assembly of Lolium multiflorum.</title>
        <authorList>
            <person name="Chen Y."/>
            <person name="Copetti D."/>
            <person name="Kolliker R."/>
            <person name="Studer B."/>
        </authorList>
    </citation>
    <scope>NUCLEOTIDE SEQUENCE</scope>
    <source>
        <strain evidence="3">02402/16</strain>
        <tissue evidence="3">Leaf</tissue>
    </source>
</reference>
<organism evidence="3 4">
    <name type="scientific">Lolium multiflorum</name>
    <name type="common">Italian ryegrass</name>
    <name type="synonym">Lolium perenne subsp. multiflorum</name>
    <dbReference type="NCBI Taxonomy" id="4521"/>
    <lineage>
        <taxon>Eukaryota</taxon>
        <taxon>Viridiplantae</taxon>
        <taxon>Streptophyta</taxon>
        <taxon>Embryophyta</taxon>
        <taxon>Tracheophyta</taxon>
        <taxon>Spermatophyta</taxon>
        <taxon>Magnoliopsida</taxon>
        <taxon>Liliopsida</taxon>
        <taxon>Poales</taxon>
        <taxon>Poaceae</taxon>
        <taxon>BOP clade</taxon>
        <taxon>Pooideae</taxon>
        <taxon>Poodae</taxon>
        <taxon>Poeae</taxon>
        <taxon>Poeae Chloroplast Group 2 (Poeae type)</taxon>
        <taxon>Loliodinae</taxon>
        <taxon>Loliinae</taxon>
        <taxon>Lolium</taxon>
    </lineage>
</organism>
<dbReference type="FunFam" id="1.25.40.570:FF:000014">
    <property type="entry name" value="COP9 signalosome complex subunit 1"/>
    <property type="match status" value="1"/>
</dbReference>
<gene>
    <name evidence="3" type="ORF">QYE76_012140</name>
</gene>
<dbReference type="Pfam" id="PF10602">
    <property type="entry name" value="RPN7"/>
    <property type="match status" value="1"/>
</dbReference>
<name>A0AAD8U0G1_LOLMU</name>
<accession>A0AAD8U0G1</accession>
<dbReference type="InterPro" id="IPR045135">
    <property type="entry name" value="Rpn7_N"/>
</dbReference>
<evidence type="ECO:0000259" key="2">
    <source>
        <dbReference type="PROSITE" id="PS50250"/>
    </source>
</evidence>
<evidence type="ECO:0000256" key="1">
    <source>
        <dbReference type="SAM" id="MobiDB-lite"/>
    </source>
</evidence>
<dbReference type="Pfam" id="PF01399">
    <property type="entry name" value="PCI"/>
    <property type="match status" value="1"/>
</dbReference>
<dbReference type="Proteomes" id="UP001231189">
    <property type="component" value="Unassembled WGS sequence"/>
</dbReference>
<feature type="domain" description="PCI" evidence="2">
    <location>
        <begin position="225"/>
        <end position="395"/>
    </location>
</feature>